<feature type="transmembrane region" description="Helical" evidence="8">
    <location>
        <begin position="296"/>
        <end position="317"/>
    </location>
</feature>
<feature type="transmembrane region" description="Helical" evidence="8">
    <location>
        <begin position="81"/>
        <end position="100"/>
    </location>
</feature>
<dbReference type="SUPFAM" id="SSF103473">
    <property type="entry name" value="MFS general substrate transporter"/>
    <property type="match status" value="1"/>
</dbReference>
<dbReference type="Pfam" id="PF07690">
    <property type="entry name" value="MFS_1"/>
    <property type="match status" value="1"/>
</dbReference>
<dbReference type="Gene3D" id="1.20.1250.20">
    <property type="entry name" value="MFS general substrate transporter like domains"/>
    <property type="match status" value="1"/>
</dbReference>
<evidence type="ECO:0000256" key="8">
    <source>
        <dbReference type="SAM" id="Phobius"/>
    </source>
</evidence>
<dbReference type="Gene3D" id="1.20.1720.10">
    <property type="entry name" value="Multidrug resistance protein D"/>
    <property type="match status" value="1"/>
</dbReference>
<feature type="transmembrane region" description="Helical" evidence="8">
    <location>
        <begin position="200"/>
        <end position="219"/>
    </location>
</feature>
<evidence type="ECO:0000256" key="1">
    <source>
        <dbReference type="ARBA" id="ARBA00004651"/>
    </source>
</evidence>
<evidence type="ECO:0000256" key="2">
    <source>
        <dbReference type="ARBA" id="ARBA00008537"/>
    </source>
</evidence>
<dbReference type="PROSITE" id="PS50850">
    <property type="entry name" value="MFS"/>
    <property type="match status" value="1"/>
</dbReference>
<dbReference type="PATRIC" id="fig|679936.5.peg.326"/>
<feature type="transmembrane region" description="Helical" evidence="8">
    <location>
        <begin position="361"/>
        <end position="380"/>
    </location>
</feature>
<keyword evidence="11" id="KW-1185">Reference proteome</keyword>
<evidence type="ECO:0000256" key="7">
    <source>
        <dbReference type="ARBA" id="ARBA00023136"/>
    </source>
</evidence>
<reference evidence="10 11" key="2">
    <citation type="journal article" date="2012" name="Stand. Genomic Sci.">
        <title>Complete genome sequence of the moderately thermophilic mineral-sulfide-oxidizing firmicute Sulfobacillus acidophilus type strain (NAL(T)).</title>
        <authorList>
            <person name="Anderson I."/>
            <person name="Chertkov O."/>
            <person name="Chen A."/>
            <person name="Saunders E."/>
            <person name="Lapidus A."/>
            <person name="Nolan M."/>
            <person name="Lucas S."/>
            <person name="Hammon N."/>
            <person name="Deshpande S."/>
            <person name="Cheng J.F."/>
            <person name="Han C."/>
            <person name="Tapia R."/>
            <person name="Goodwin L.A."/>
            <person name="Pitluck S."/>
            <person name="Liolios K."/>
            <person name="Pagani I."/>
            <person name="Ivanova N."/>
            <person name="Mikhailova N."/>
            <person name="Pati A."/>
            <person name="Palaniappan K."/>
            <person name="Land M."/>
            <person name="Pan C."/>
            <person name="Rohde M."/>
            <person name="Pukall R."/>
            <person name="Goker M."/>
            <person name="Detter J.C."/>
            <person name="Woyke T."/>
            <person name="Bristow J."/>
            <person name="Eisen J.A."/>
            <person name="Markowitz V."/>
            <person name="Hugenholtz P."/>
            <person name="Kyrpides N.C."/>
            <person name="Klenk H.P."/>
            <person name="Mavromatis K."/>
        </authorList>
    </citation>
    <scope>NUCLEOTIDE SEQUENCE [LARGE SCALE GENOMIC DNA]</scope>
    <source>
        <strain evidence="11">ATCC 700253 / DSM 10332 / NAL</strain>
    </source>
</reference>
<dbReference type="HOGENOM" id="CLU_000960_28_0_9"/>
<dbReference type="KEGG" id="sap:Sulac_0322"/>
<evidence type="ECO:0000259" key="9">
    <source>
        <dbReference type="PROSITE" id="PS50850"/>
    </source>
</evidence>
<keyword evidence="6 8" id="KW-1133">Transmembrane helix</keyword>
<dbReference type="EMBL" id="CP003179">
    <property type="protein sequence ID" value="AEW03891.1"/>
    <property type="molecule type" value="Genomic_DNA"/>
</dbReference>
<organism evidence="10 11">
    <name type="scientific">Sulfobacillus acidophilus (strain ATCC 700253 / DSM 10332 / NAL)</name>
    <dbReference type="NCBI Taxonomy" id="679936"/>
    <lineage>
        <taxon>Bacteria</taxon>
        <taxon>Bacillati</taxon>
        <taxon>Bacillota</taxon>
        <taxon>Clostridia</taxon>
        <taxon>Eubacteriales</taxon>
        <taxon>Clostridiales Family XVII. Incertae Sedis</taxon>
        <taxon>Sulfobacillus</taxon>
    </lineage>
</organism>
<evidence type="ECO:0000256" key="3">
    <source>
        <dbReference type="ARBA" id="ARBA00022448"/>
    </source>
</evidence>
<name>G8TXJ2_SULAD</name>
<dbReference type="PANTHER" id="PTHR42718:SF9">
    <property type="entry name" value="MAJOR FACILITATOR SUPERFAMILY MULTIDRUG TRANSPORTER MFSC"/>
    <property type="match status" value="1"/>
</dbReference>
<dbReference type="InterPro" id="IPR036259">
    <property type="entry name" value="MFS_trans_sf"/>
</dbReference>
<feature type="transmembrane region" description="Helical" evidence="8">
    <location>
        <begin position="401"/>
        <end position="419"/>
    </location>
</feature>
<dbReference type="InterPro" id="IPR020846">
    <property type="entry name" value="MFS_dom"/>
</dbReference>
<dbReference type="PRINTS" id="PR01036">
    <property type="entry name" value="TCRTETB"/>
</dbReference>
<evidence type="ECO:0000313" key="11">
    <source>
        <dbReference type="Proteomes" id="UP000005439"/>
    </source>
</evidence>
<dbReference type="Proteomes" id="UP000005439">
    <property type="component" value="Chromosome"/>
</dbReference>
<feature type="transmembrane region" description="Helical" evidence="8">
    <location>
        <begin position="477"/>
        <end position="502"/>
    </location>
</feature>
<feature type="transmembrane region" description="Helical" evidence="8">
    <location>
        <begin position="329"/>
        <end position="349"/>
    </location>
</feature>
<feature type="transmembrane region" description="Helical" evidence="8">
    <location>
        <begin position="167"/>
        <end position="188"/>
    </location>
</feature>
<keyword evidence="4" id="KW-1003">Cell membrane</keyword>
<dbReference type="STRING" id="679936.Sulac_0322"/>
<proteinExistence type="inferred from homology"/>
<comment type="subcellular location">
    <subcellularLocation>
        <location evidence="1">Cell membrane</location>
        <topology evidence="1">Multi-pass membrane protein</topology>
    </subcellularLocation>
</comment>
<keyword evidence="3" id="KW-0813">Transport</keyword>
<dbReference type="PANTHER" id="PTHR42718">
    <property type="entry name" value="MAJOR FACILITATOR SUPERFAMILY MULTIDRUG TRANSPORTER MFSC"/>
    <property type="match status" value="1"/>
</dbReference>
<feature type="domain" description="Major facilitator superfamily (MFS) profile" evidence="9">
    <location>
        <begin position="15"/>
        <end position="507"/>
    </location>
</feature>
<gene>
    <name evidence="10" type="ordered locus">Sulac_0322</name>
</gene>
<evidence type="ECO:0000256" key="5">
    <source>
        <dbReference type="ARBA" id="ARBA00022692"/>
    </source>
</evidence>
<feature type="transmembrane region" description="Helical" evidence="8">
    <location>
        <begin position="140"/>
        <end position="161"/>
    </location>
</feature>
<dbReference type="GO" id="GO:0005886">
    <property type="term" value="C:plasma membrane"/>
    <property type="evidence" value="ECO:0007669"/>
    <property type="project" value="UniProtKB-SubCell"/>
</dbReference>
<feature type="transmembrane region" description="Helical" evidence="8">
    <location>
        <begin position="50"/>
        <end position="69"/>
    </location>
</feature>
<evidence type="ECO:0000256" key="6">
    <source>
        <dbReference type="ARBA" id="ARBA00022989"/>
    </source>
</evidence>
<dbReference type="GO" id="GO:0022857">
    <property type="term" value="F:transmembrane transporter activity"/>
    <property type="evidence" value="ECO:0007669"/>
    <property type="project" value="InterPro"/>
</dbReference>
<feature type="transmembrane region" description="Helical" evidence="8">
    <location>
        <begin position="106"/>
        <end position="128"/>
    </location>
</feature>
<evidence type="ECO:0000256" key="4">
    <source>
        <dbReference type="ARBA" id="ARBA00022475"/>
    </source>
</evidence>
<reference evidence="11" key="1">
    <citation type="submission" date="2011-12" db="EMBL/GenBank/DDBJ databases">
        <title>The complete genome of chromosome of Sulfobacillus acidophilus DSM 10332.</title>
        <authorList>
            <person name="Lucas S."/>
            <person name="Han J."/>
            <person name="Lapidus A."/>
            <person name="Bruce D."/>
            <person name="Goodwin L."/>
            <person name="Pitluck S."/>
            <person name="Peters L."/>
            <person name="Kyrpides N."/>
            <person name="Mavromatis K."/>
            <person name="Ivanova N."/>
            <person name="Mikhailova N."/>
            <person name="Chertkov O."/>
            <person name="Saunders E."/>
            <person name="Detter J.C."/>
            <person name="Tapia R."/>
            <person name="Han C."/>
            <person name="Land M."/>
            <person name="Hauser L."/>
            <person name="Markowitz V."/>
            <person name="Cheng J.-F."/>
            <person name="Hugenholtz P."/>
            <person name="Woyke T."/>
            <person name="Wu D."/>
            <person name="Pukall R."/>
            <person name="Gehrich-Schroeter G."/>
            <person name="Schneider S."/>
            <person name="Klenk H.-P."/>
            <person name="Eisen J.A."/>
        </authorList>
    </citation>
    <scope>NUCLEOTIDE SEQUENCE [LARGE SCALE GENOMIC DNA]</scope>
    <source>
        <strain evidence="11">ATCC 700253 / DSM 10332 / NAL</strain>
    </source>
</reference>
<protein>
    <submittedName>
        <fullName evidence="10">Drug resistance transporter, EmrB/QacA subfamily</fullName>
    </submittedName>
</protein>
<dbReference type="CDD" id="cd17503">
    <property type="entry name" value="MFS_LmrB_MDR_like"/>
    <property type="match status" value="1"/>
</dbReference>
<dbReference type="InterPro" id="IPR004638">
    <property type="entry name" value="EmrB-like"/>
</dbReference>
<feature type="transmembrane region" description="Helical" evidence="8">
    <location>
        <begin position="270"/>
        <end position="290"/>
    </location>
</feature>
<feature type="transmembrane region" description="Helical" evidence="8">
    <location>
        <begin position="231"/>
        <end position="249"/>
    </location>
</feature>
<comment type="similarity">
    <text evidence="2">Belongs to the major facilitator superfamily. EmrB family.</text>
</comment>
<sequence>MATNPGQPRVAWGITLFVLIVGAFMSILDTSIVNIAIPKLESVFSVTTDQVQWVVTIYLLALGVVVPASSYLGDRFGYHRIYIFSLVLFTIGSALSGLSWNLTALIVFRVIQAIGGGLIMPVTMAMIYRIVPRDRIGTAMGFWGLALIVAPAIGPTLGGYLVEYVNWRYIFYVNVPIGIIGVLLALRYVPPFPVIHRGDFDLPGFLMVAAGLFGLLLVFSEGQSWGWTSEASILVLMASLWALVWFVVWELGRAHPLLDLRVFKYDSFTVANLLTVIITIGMYSGIFYVPLFLQTVAGFGALKTGLIMMPAALASAFMMPISGRLYDRIGARPLALVGLSLLAITTYLLHNLTINTPIPTIILWLVLRGFGMGMSMMPITTGGMSAVPGHEVGSASAVNNILQRVGGSFGLAVMTALLTNRQAVHAQAMAATITPTANGYAVWNQVHALFAQLGFGVVPTTQLTTTELYGLVQEQSFVLAMGDIFVVAALVTAVGVFVALFLKTYRTHNGERAMSMGD</sequence>
<keyword evidence="5 8" id="KW-0812">Transmembrane</keyword>
<dbReference type="AlphaFoldDB" id="G8TXJ2"/>
<dbReference type="NCBIfam" id="TIGR00711">
    <property type="entry name" value="efflux_EmrB"/>
    <property type="match status" value="1"/>
</dbReference>
<keyword evidence="7 8" id="KW-0472">Membrane</keyword>
<dbReference type="InterPro" id="IPR011701">
    <property type="entry name" value="MFS"/>
</dbReference>
<evidence type="ECO:0000313" key="10">
    <source>
        <dbReference type="EMBL" id="AEW03891.1"/>
    </source>
</evidence>
<feature type="transmembrane region" description="Helical" evidence="8">
    <location>
        <begin position="12"/>
        <end position="38"/>
    </location>
</feature>
<accession>G8TXJ2</accession>